<evidence type="ECO:0000313" key="2">
    <source>
        <dbReference type="Proteomes" id="UP001172386"/>
    </source>
</evidence>
<name>A0ACC3AD17_9EURO</name>
<gene>
    <name evidence="1" type="ORF">H2198_002835</name>
</gene>
<dbReference type="Proteomes" id="UP001172386">
    <property type="component" value="Unassembled WGS sequence"/>
</dbReference>
<protein>
    <submittedName>
        <fullName evidence="1">Uncharacterized protein</fullName>
    </submittedName>
</protein>
<proteinExistence type="predicted"/>
<sequence length="526" mass="57372">MVGPNDRGKITKSTKSNSLKRELSSAAAAQINELTIPGTPAAEAKQEKRQLQGVVIDGKTYTCATCKSGHRVGVCKHARERPMKATHPPGRPAAGAPKKVVCDCPKACKCSKKDCKCPRQCACTQRMYMLVYIPGPGEEGMENPAPDEEKGKWKLGEEVTTDLKGNILSPEEARERKEQKEAQKATSPANSSNRSRSASTHDPASPSEAKPKASGGCCRHKQAVQGEIKKAIEQEAVESFEESFEEPPKKPRITTTTTHRGCNCGSACRCAFCPEHSGNKTSHDMVRQQIMHFSQNQHFPNNSAFTTFNTTIPQSMSCMGGQPRFALSRYPAQPSFVNFGQAFPTGGGSGAYMIAYPMHRRFTPMTPIMEPQNPMLTPQPPMPGMLDPEPPMPIMQTPVASQAAFDFADYDIGEAYVASDGPHGWQQHDWQGLASPDVFTNFDGQNFGFMEGNGYTDVDPLTTPGFSAQPSGNFSFSPATILDQHGMITPLPSKTPSDDHGRNTFFDSNTYTAAFPLTEQHFHDTL</sequence>
<organism evidence="1 2">
    <name type="scientific">Neophaeococcomyces mojaviensis</name>
    <dbReference type="NCBI Taxonomy" id="3383035"/>
    <lineage>
        <taxon>Eukaryota</taxon>
        <taxon>Fungi</taxon>
        <taxon>Dikarya</taxon>
        <taxon>Ascomycota</taxon>
        <taxon>Pezizomycotina</taxon>
        <taxon>Eurotiomycetes</taxon>
        <taxon>Chaetothyriomycetidae</taxon>
        <taxon>Chaetothyriales</taxon>
        <taxon>Chaetothyriales incertae sedis</taxon>
        <taxon>Neophaeococcomyces</taxon>
    </lineage>
</organism>
<evidence type="ECO:0000313" key="1">
    <source>
        <dbReference type="EMBL" id="KAJ9659945.1"/>
    </source>
</evidence>
<dbReference type="EMBL" id="JAPDRQ010000035">
    <property type="protein sequence ID" value="KAJ9659945.1"/>
    <property type="molecule type" value="Genomic_DNA"/>
</dbReference>
<reference evidence="1" key="1">
    <citation type="submission" date="2022-10" db="EMBL/GenBank/DDBJ databases">
        <title>Culturing micro-colonial fungi from biological soil crusts in the Mojave desert and describing Neophaeococcomyces mojavensis, and introducing the new genera and species Taxawa tesnikishii.</title>
        <authorList>
            <person name="Kurbessoian T."/>
            <person name="Stajich J.E."/>
        </authorList>
    </citation>
    <scope>NUCLEOTIDE SEQUENCE</scope>
    <source>
        <strain evidence="1">JES_112</strain>
    </source>
</reference>
<comment type="caution">
    <text evidence="1">The sequence shown here is derived from an EMBL/GenBank/DDBJ whole genome shotgun (WGS) entry which is preliminary data.</text>
</comment>
<keyword evidence="2" id="KW-1185">Reference proteome</keyword>
<accession>A0ACC3AD17</accession>